<feature type="region of interest" description="Disordered" evidence="3">
    <location>
        <begin position="240"/>
        <end position="274"/>
    </location>
</feature>
<evidence type="ECO:0000256" key="1">
    <source>
        <dbReference type="PROSITE-ProRule" id="PRU00108"/>
    </source>
</evidence>
<feature type="region of interest" description="Disordered" evidence="3">
    <location>
        <begin position="658"/>
        <end position="690"/>
    </location>
</feature>
<sequence>MDPNHNRPGRALDSTAQTMPTPRAYFSPYASMHTSAPSEDMTVPSIVASSKTNLGVPASSSGYGYEPLASKAYSSPYTHNGNSMPGDVATPSYCDTFPMTTNVAENRERAVVTGEASLRESSLLSKSAIEANATNSNSVVLQRKPLPSGKLQMSLSVLDKKLARTSRSGFRFTPEQRIYLDRKFAEYGGMLSVEDKEEIASELVVDSASVYRWFKNARLRKFREAASYEKINDMLLLTMPSQQDSRHPQLAFEDSGDKRRKSNAAFEHSADESNGLHPAIKASATFAELSSGPSDDLPSGLRGGEEAQELPPREQQYHRNRKYAQPNNLHLPNESSTSLAYEVNSVTNLMTQYGCDSYAAPPASMATVNTHFNPNSNFTFPANAYSYSNSSYGQEFYAGPPLPTNIVTVNYGEIVNRQDTCAPLPSGAQVHFPSAMNTQHSMHVYNQFNTHATHELPPDGAQVHFQSATNNQNSMHVYNQFNQDTTQQLAPPRTPPGQNHNQTMFNIASQTHVNSTPSTVPSTASTYTEFWNDYSSPLAEPYTKKQDEKALAGHDMSEQGLDLFNIGKLYRGVNIFGDELGMNKQKESMLSTEGVGMNLQEEIMLSPSGKNQQGEDMHSKDLGTNQKGKDELPGSSKNEKGIYKLPVIAKTFKQGRPFADDVSKAPPKKKAKVGKSKKTSSEPKLTDPAAKLIKEQEEQAERLKRQCHPSSNSYQEQRLQCLLMNHLQGELTIDPKAAEHFFAPEKVTAELVYHKSLPIEELCLDYFGLTEILGLKYINITIHVWKGRHYKSETTIGVTDYSAEAVAICLDSSGKVIEEMLGDKLKGTLTLGWGRNDDPEAFYFDDMIFEELLQVLRRTAIRDFDEEGNARTAAERDRREEQLGELIFSSRD</sequence>
<dbReference type="Pfam" id="PF00046">
    <property type="entry name" value="Homeodomain"/>
    <property type="match status" value="1"/>
</dbReference>
<keyword evidence="1 2" id="KW-0539">Nucleus</keyword>
<dbReference type="AlphaFoldDB" id="A0A2J6S3U6"/>
<gene>
    <name evidence="5" type="ORF">L207DRAFT_578346</name>
</gene>
<evidence type="ECO:0000256" key="3">
    <source>
        <dbReference type="SAM" id="MobiDB-lite"/>
    </source>
</evidence>
<dbReference type="SMART" id="SM00389">
    <property type="entry name" value="HOX"/>
    <property type="match status" value="1"/>
</dbReference>
<feature type="compositionally biased region" description="Basic residues" evidence="3">
    <location>
        <begin position="666"/>
        <end position="678"/>
    </location>
</feature>
<feature type="compositionally biased region" description="Polar residues" evidence="3">
    <location>
        <begin position="325"/>
        <end position="334"/>
    </location>
</feature>
<dbReference type="InterPro" id="IPR001356">
    <property type="entry name" value="HD"/>
</dbReference>
<keyword evidence="1 2" id="KW-0238">DNA-binding</keyword>
<dbReference type="InterPro" id="IPR009057">
    <property type="entry name" value="Homeodomain-like_sf"/>
</dbReference>
<evidence type="ECO:0000313" key="6">
    <source>
        <dbReference type="Proteomes" id="UP000235786"/>
    </source>
</evidence>
<organism evidence="5 6">
    <name type="scientific">Hyaloscypha variabilis (strain UAMH 11265 / GT02V1 / F)</name>
    <name type="common">Meliniomyces variabilis</name>
    <dbReference type="NCBI Taxonomy" id="1149755"/>
    <lineage>
        <taxon>Eukaryota</taxon>
        <taxon>Fungi</taxon>
        <taxon>Dikarya</taxon>
        <taxon>Ascomycota</taxon>
        <taxon>Pezizomycotina</taxon>
        <taxon>Leotiomycetes</taxon>
        <taxon>Helotiales</taxon>
        <taxon>Hyaloscyphaceae</taxon>
        <taxon>Hyaloscypha</taxon>
        <taxon>Hyaloscypha variabilis</taxon>
    </lineage>
</organism>
<protein>
    <recommendedName>
        <fullName evidence="4">Homeobox domain-containing protein</fullName>
    </recommendedName>
</protein>
<dbReference type="Proteomes" id="UP000235786">
    <property type="component" value="Unassembled WGS sequence"/>
</dbReference>
<dbReference type="EMBL" id="KZ613940">
    <property type="protein sequence ID" value="PMD45431.1"/>
    <property type="molecule type" value="Genomic_DNA"/>
</dbReference>
<keyword evidence="1 2" id="KW-0371">Homeobox</keyword>
<reference evidence="5 6" key="1">
    <citation type="submission" date="2016-04" db="EMBL/GenBank/DDBJ databases">
        <title>A degradative enzymes factory behind the ericoid mycorrhizal symbiosis.</title>
        <authorList>
            <consortium name="DOE Joint Genome Institute"/>
            <person name="Martino E."/>
            <person name="Morin E."/>
            <person name="Grelet G."/>
            <person name="Kuo A."/>
            <person name="Kohler A."/>
            <person name="Daghino S."/>
            <person name="Barry K."/>
            <person name="Choi C."/>
            <person name="Cichocki N."/>
            <person name="Clum A."/>
            <person name="Copeland A."/>
            <person name="Hainaut M."/>
            <person name="Haridas S."/>
            <person name="Labutti K."/>
            <person name="Lindquist E."/>
            <person name="Lipzen A."/>
            <person name="Khouja H.-R."/>
            <person name="Murat C."/>
            <person name="Ohm R."/>
            <person name="Olson A."/>
            <person name="Spatafora J."/>
            <person name="Veneault-Fourrey C."/>
            <person name="Henrissat B."/>
            <person name="Grigoriev I."/>
            <person name="Martin F."/>
            <person name="Perotto S."/>
        </authorList>
    </citation>
    <scope>NUCLEOTIDE SEQUENCE [LARGE SCALE GENOMIC DNA]</scope>
    <source>
        <strain evidence="5 6">F</strain>
    </source>
</reference>
<feature type="region of interest" description="Disordered" evidence="3">
    <location>
        <begin position="1"/>
        <end position="37"/>
    </location>
</feature>
<feature type="region of interest" description="Disordered" evidence="3">
    <location>
        <begin position="607"/>
        <end position="640"/>
    </location>
</feature>
<feature type="DNA-binding region" description="Homeobox" evidence="1">
    <location>
        <begin position="165"/>
        <end position="225"/>
    </location>
</feature>
<dbReference type="GO" id="GO:0003677">
    <property type="term" value="F:DNA binding"/>
    <property type="evidence" value="ECO:0007669"/>
    <property type="project" value="UniProtKB-UniRule"/>
</dbReference>
<dbReference type="CDD" id="cd00086">
    <property type="entry name" value="homeodomain"/>
    <property type="match status" value="1"/>
</dbReference>
<feature type="compositionally biased region" description="Basic and acidic residues" evidence="3">
    <location>
        <begin position="613"/>
        <end position="640"/>
    </location>
</feature>
<proteinExistence type="predicted"/>
<dbReference type="OrthoDB" id="3564242at2759"/>
<comment type="subcellular location">
    <subcellularLocation>
        <location evidence="1 2">Nucleus</location>
    </subcellularLocation>
</comment>
<accession>A0A2J6S3U6</accession>
<dbReference type="Gene3D" id="1.10.10.60">
    <property type="entry name" value="Homeodomain-like"/>
    <property type="match status" value="1"/>
</dbReference>
<dbReference type="SUPFAM" id="SSF46689">
    <property type="entry name" value="Homeodomain-like"/>
    <property type="match status" value="1"/>
</dbReference>
<evidence type="ECO:0000256" key="2">
    <source>
        <dbReference type="RuleBase" id="RU000682"/>
    </source>
</evidence>
<feature type="region of interest" description="Disordered" evidence="3">
    <location>
        <begin position="288"/>
        <end position="334"/>
    </location>
</feature>
<name>A0A2J6S3U6_HYAVF</name>
<keyword evidence="6" id="KW-1185">Reference proteome</keyword>
<evidence type="ECO:0000259" key="4">
    <source>
        <dbReference type="PROSITE" id="PS50071"/>
    </source>
</evidence>
<evidence type="ECO:0000313" key="5">
    <source>
        <dbReference type="EMBL" id="PMD45431.1"/>
    </source>
</evidence>
<feature type="domain" description="Homeobox" evidence="4">
    <location>
        <begin position="163"/>
        <end position="224"/>
    </location>
</feature>
<dbReference type="GO" id="GO:0005634">
    <property type="term" value="C:nucleus"/>
    <property type="evidence" value="ECO:0007669"/>
    <property type="project" value="UniProtKB-SubCell"/>
</dbReference>
<dbReference type="PROSITE" id="PS50071">
    <property type="entry name" value="HOMEOBOX_2"/>
    <property type="match status" value="1"/>
</dbReference>